<sequence>MEFDQVKRRTLGTTDQSASPLCLQRSWNRSSWKLCEGIRMTERNWLDSHTRRVAVNSSMSKWRLVMSGVPQGLVLGLVLLHTFINDINSGIECTLSKFAGDTRLSGAVGSLEGRDAIQRNLDQA</sequence>
<reference evidence="1 2" key="1">
    <citation type="journal article" date="2023" name="J. Hered.">
        <title>Chromosome-level genome of the wood stork (Mycteria americana) provides insight into avian chromosome evolution.</title>
        <authorList>
            <person name="Flamio R. Jr."/>
            <person name="Ramstad K.M."/>
        </authorList>
    </citation>
    <scope>NUCLEOTIDE SEQUENCE [LARGE SCALE GENOMIC DNA]</scope>
    <source>
        <strain evidence="1">JAX WOST 10</strain>
    </source>
</reference>
<evidence type="ECO:0000313" key="1">
    <source>
        <dbReference type="EMBL" id="KAK4815689.1"/>
    </source>
</evidence>
<comment type="caution">
    <text evidence="1">The sequence shown here is derived from an EMBL/GenBank/DDBJ whole genome shotgun (WGS) entry which is preliminary data.</text>
</comment>
<name>A0AAN7RQ71_MYCAM</name>
<dbReference type="EMBL" id="JAUNZN010000009">
    <property type="protein sequence ID" value="KAK4815689.1"/>
    <property type="molecule type" value="Genomic_DNA"/>
</dbReference>
<dbReference type="Proteomes" id="UP001333110">
    <property type="component" value="Unassembled WGS sequence"/>
</dbReference>
<proteinExistence type="predicted"/>
<dbReference type="AlphaFoldDB" id="A0AAN7RQ71"/>
<evidence type="ECO:0008006" key="3">
    <source>
        <dbReference type="Google" id="ProtNLM"/>
    </source>
</evidence>
<accession>A0AAN7RQ71</accession>
<gene>
    <name evidence="1" type="ORF">QYF61_005435</name>
</gene>
<protein>
    <recommendedName>
        <fullName evidence="3">Rna-directed dna polymerase from mobile element jockey-like</fullName>
    </recommendedName>
</protein>
<evidence type="ECO:0000313" key="2">
    <source>
        <dbReference type="Proteomes" id="UP001333110"/>
    </source>
</evidence>
<organism evidence="1 2">
    <name type="scientific">Mycteria americana</name>
    <name type="common">Wood stork</name>
    <dbReference type="NCBI Taxonomy" id="33587"/>
    <lineage>
        <taxon>Eukaryota</taxon>
        <taxon>Metazoa</taxon>
        <taxon>Chordata</taxon>
        <taxon>Craniata</taxon>
        <taxon>Vertebrata</taxon>
        <taxon>Euteleostomi</taxon>
        <taxon>Archelosauria</taxon>
        <taxon>Archosauria</taxon>
        <taxon>Dinosauria</taxon>
        <taxon>Saurischia</taxon>
        <taxon>Theropoda</taxon>
        <taxon>Coelurosauria</taxon>
        <taxon>Aves</taxon>
        <taxon>Neognathae</taxon>
        <taxon>Neoaves</taxon>
        <taxon>Aequornithes</taxon>
        <taxon>Ciconiiformes</taxon>
        <taxon>Ciconiidae</taxon>
        <taxon>Mycteria</taxon>
    </lineage>
</organism>
<keyword evidence="2" id="KW-1185">Reference proteome</keyword>